<evidence type="ECO:0000256" key="11">
    <source>
        <dbReference type="ARBA" id="ARBA00023319"/>
    </source>
</evidence>
<feature type="transmembrane region" description="Helical" evidence="13">
    <location>
        <begin position="745"/>
        <end position="770"/>
    </location>
</feature>
<dbReference type="Pfam" id="PF00560">
    <property type="entry name" value="LRR_1"/>
    <property type="match status" value="2"/>
</dbReference>
<evidence type="ECO:0000256" key="4">
    <source>
        <dbReference type="ARBA" id="ARBA00022692"/>
    </source>
</evidence>
<dbReference type="Pfam" id="PF13855">
    <property type="entry name" value="LRR_8"/>
    <property type="match status" value="3"/>
</dbReference>
<keyword evidence="4 13" id="KW-0812">Transmembrane</keyword>
<reference evidence="16" key="1">
    <citation type="submission" date="2020-06" db="EMBL/GenBank/DDBJ databases">
        <authorList>
            <consortium name="Wellcome Sanger Institute Data Sharing"/>
        </authorList>
    </citation>
    <scope>NUCLEOTIDE SEQUENCE [LARGE SCALE GENOMIC DNA]</scope>
</reference>
<feature type="signal peptide" evidence="14">
    <location>
        <begin position="1"/>
        <end position="29"/>
    </location>
</feature>
<evidence type="ECO:0000256" key="5">
    <source>
        <dbReference type="ARBA" id="ARBA00022729"/>
    </source>
</evidence>
<dbReference type="SMART" id="SM00408">
    <property type="entry name" value="IGc2"/>
    <property type="match status" value="3"/>
</dbReference>
<gene>
    <name evidence="16" type="primary">lrig1</name>
</gene>
<evidence type="ECO:0000256" key="6">
    <source>
        <dbReference type="ARBA" id="ARBA00022737"/>
    </source>
</evidence>
<feature type="compositionally biased region" description="Polar residues" evidence="12">
    <location>
        <begin position="897"/>
        <end position="913"/>
    </location>
</feature>
<reference evidence="16" key="2">
    <citation type="submission" date="2025-08" db="UniProtKB">
        <authorList>
            <consortium name="Ensembl"/>
        </authorList>
    </citation>
    <scope>IDENTIFICATION</scope>
</reference>
<comment type="subcellular location">
    <subcellularLocation>
        <location evidence="1">Cell membrane</location>
        <topology evidence="1">Single-pass type I membrane protein</topology>
    </subcellularLocation>
</comment>
<keyword evidence="5 14" id="KW-0732">Signal</keyword>
<sequence length="935" mass="103037">MAALPGRFGRVSFCIFYLILSLQSLKSLGLGSELPCAQNCTCTGDSVDCSHRELTSAPLDLPVRTVSLNLGHNKLSSIPPEAFANLPNLRELIVKQMFALLLFFCRHHNRIRVIDGRRSRELVSVETLDLSNNDITELRGPCFPAGLQIRDLYLGNNKIGHLELGVFDHLGSTLQVLRLSRNRISQIPVRAFQLPKLTQLELNRNRIRQVEGLTFQGLSSLEILKLQRNSISKLTDGAFWDLAKMKVLHLDHNNLTEVNSGSLYGLTSLQQLFLSNNSISHINPDGWKFCQRLRELNLSYNNLTRLDEGILAVLGDLQNLRLGHNSISHINEGAFRGLKAVRVLELDHNDISGTIEDTNGAFSGLDSLNKLNLGENAIRVELHTTSFISNFLCDCQLHWLPDWVQSRGLEAGVNATCAHPESVKGISVFQAPSTSFVCDDLPKPQITVQPETTVTVLGSDVRLTCTVASSSSSPMTFAWRKDTELLRHAEMENYAHVRAHHHQVMEYTTILHLRRVSFAHEGRYQCIITNHFGSTYSSKARIIVNVLPSFVKTPRDSTIRTGHTARLECAAEGHPAPQIAWQKDGGTDFPAARERRMHVMPDDDVFFIMDVKPEDMGVYSCTAKNTAGTISANATLTVLETPHLAQDLEDHSVAVGETVALQCKALGSPPPRITWLHNDQPLLPSQRHHFTPGNELLVIGSASLEDAGRYTCLMSNTLGTERAHSELLVAQRRNACTPPTGPSTVTIGIIVIAVVTSIVATSLVWVCIIYQTRKKSEECSVTNTDETIVPPDVPSYLSSQGTLSEQQDVCVRVEAGSVSQANGHVMDSAGFNGTVVCTDCMENGSSYSKDSDYLSHGFGPAGGVEYQQYEVPPPYSHCHPGEGALYIGSSCGIQKDLQGSTPPKNHNTIQQNQQDRKGKKIYRGGRTDLVFVHKT</sequence>
<dbReference type="Proteomes" id="UP000694680">
    <property type="component" value="Chromosome 5"/>
</dbReference>
<organism evidence="16 17">
    <name type="scientific">Gouania willdenowi</name>
    <name type="common">Blunt-snouted clingfish</name>
    <name type="synonym">Lepadogaster willdenowi</name>
    <dbReference type="NCBI Taxonomy" id="441366"/>
    <lineage>
        <taxon>Eukaryota</taxon>
        <taxon>Metazoa</taxon>
        <taxon>Chordata</taxon>
        <taxon>Craniata</taxon>
        <taxon>Vertebrata</taxon>
        <taxon>Euteleostomi</taxon>
        <taxon>Actinopterygii</taxon>
        <taxon>Neopterygii</taxon>
        <taxon>Teleostei</taxon>
        <taxon>Neoteleostei</taxon>
        <taxon>Acanthomorphata</taxon>
        <taxon>Ovalentaria</taxon>
        <taxon>Blenniimorphae</taxon>
        <taxon>Blenniiformes</taxon>
        <taxon>Gobiesocoidei</taxon>
        <taxon>Gobiesocidae</taxon>
        <taxon>Gobiesocinae</taxon>
        <taxon>Gouania</taxon>
    </lineage>
</organism>
<dbReference type="SMART" id="SM00409">
    <property type="entry name" value="IG"/>
    <property type="match status" value="3"/>
</dbReference>
<dbReference type="Gene3D" id="3.80.10.10">
    <property type="entry name" value="Ribonuclease Inhibitor"/>
    <property type="match status" value="2"/>
</dbReference>
<accession>A0A8C5DAS8</accession>
<dbReference type="InterPro" id="IPR007110">
    <property type="entry name" value="Ig-like_dom"/>
</dbReference>
<dbReference type="InterPro" id="IPR003598">
    <property type="entry name" value="Ig_sub2"/>
</dbReference>
<dbReference type="AlphaFoldDB" id="A0A8C5DAS8"/>
<dbReference type="SMART" id="SM00013">
    <property type="entry name" value="LRRNT"/>
    <property type="match status" value="1"/>
</dbReference>
<dbReference type="SUPFAM" id="SSF48726">
    <property type="entry name" value="Immunoglobulin"/>
    <property type="match status" value="3"/>
</dbReference>
<evidence type="ECO:0000256" key="10">
    <source>
        <dbReference type="ARBA" id="ARBA00023180"/>
    </source>
</evidence>
<dbReference type="PANTHER" id="PTHR45842">
    <property type="entry name" value="SYNAPTIC ADHESION-LIKE MOLECULE SALM"/>
    <property type="match status" value="1"/>
</dbReference>
<dbReference type="SMART" id="SM00365">
    <property type="entry name" value="LRR_SD22"/>
    <property type="match status" value="4"/>
</dbReference>
<evidence type="ECO:0000256" key="14">
    <source>
        <dbReference type="SAM" id="SignalP"/>
    </source>
</evidence>
<feature type="domain" description="Ig-like" evidence="15">
    <location>
        <begin position="444"/>
        <end position="544"/>
    </location>
</feature>
<evidence type="ECO:0000256" key="12">
    <source>
        <dbReference type="SAM" id="MobiDB-lite"/>
    </source>
</evidence>
<keyword evidence="3" id="KW-0433">Leucine-rich repeat</keyword>
<dbReference type="InterPro" id="IPR001611">
    <property type="entry name" value="Leu-rich_rpt"/>
</dbReference>
<feature type="domain" description="Ig-like" evidence="15">
    <location>
        <begin position="642"/>
        <end position="730"/>
    </location>
</feature>
<dbReference type="Gene3D" id="2.60.40.10">
    <property type="entry name" value="Immunoglobulins"/>
    <property type="match status" value="3"/>
</dbReference>
<feature type="region of interest" description="Disordered" evidence="12">
    <location>
        <begin position="896"/>
        <end position="918"/>
    </location>
</feature>
<keyword evidence="11" id="KW-0393">Immunoglobulin domain</keyword>
<keyword evidence="8 13" id="KW-0472">Membrane</keyword>
<dbReference type="SMART" id="SM00369">
    <property type="entry name" value="LRR_TYP"/>
    <property type="match status" value="12"/>
</dbReference>
<evidence type="ECO:0000256" key="8">
    <source>
        <dbReference type="ARBA" id="ARBA00023136"/>
    </source>
</evidence>
<dbReference type="Ensembl" id="ENSGWIT00000002773.1">
    <property type="protein sequence ID" value="ENSGWIP00000002561.1"/>
    <property type="gene ID" value="ENSGWIG00000001193.1"/>
</dbReference>
<dbReference type="Pfam" id="PF07679">
    <property type="entry name" value="I-set"/>
    <property type="match status" value="2"/>
</dbReference>
<keyword evidence="10" id="KW-0325">Glycoprotein</keyword>
<dbReference type="FunFam" id="3.80.10.10:FF:000040">
    <property type="entry name" value="Leucine rich repeats and immunoglobulin like domains 2"/>
    <property type="match status" value="1"/>
</dbReference>
<dbReference type="PROSITE" id="PS50835">
    <property type="entry name" value="IG_LIKE"/>
    <property type="match status" value="3"/>
</dbReference>
<dbReference type="CDD" id="cd05763">
    <property type="entry name" value="IgI_LRIG1-like"/>
    <property type="match status" value="1"/>
</dbReference>
<dbReference type="Pfam" id="PF13927">
    <property type="entry name" value="Ig_3"/>
    <property type="match status" value="1"/>
</dbReference>
<evidence type="ECO:0000256" key="2">
    <source>
        <dbReference type="ARBA" id="ARBA00022475"/>
    </source>
</evidence>
<evidence type="ECO:0000256" key="9">
    <source>
        <dbReference type="ARBA" id="ARBA00023157"/>
    </source>
</evidence>
<dbReference type="InterPro" id="IPR003591">
    <property type="entry name" value="Leu-rich_rpt_typical-subtyp"/>
</dbReference>
<protein>
    <recommendedName>
        <fullName evidence="15">Ig-like domain-containing protein</fullName>
    </recommendedName>
</protein>
<reference evidence="16" key="3">
    <citation type="submission" date="2025-09" db="UniProtKB">
        <authorList>
            <consortium name="Ensembl"/>
        </authorList>
    </citation>
    <scope>IDENTIFICATION</scope>
</reference>
<keyword evidence="7 13" id="KW-1133">Transmembrane helix</keyword>
<keyword evidence="17" id="KW-1185">Reference proteome</keyword>
<dbReference type="SUPFAM" id="SSF52058">
    <property type="entry name" value="L domain-like"/>
    <property type="match status" value="1"/>
</dbReference>
<dbReference type="InterPro" id="IPR036179">
    <property type="entry name" value="Ig-like_dom_sf"/>
</dbReference>
<dbReference type="InterPro" id="IPR032675">
    <property type="entry name" value="LRR_dom_sf"/>
</dbReference>
<keyword evidence="2" id="KW-1003">Cell membrane</keyword>
<evidence type="ECO:0000256" key="3">
    <source>
        <dbReference type="ARBA" id="ARBA00022614"/>
    </source>
</evidence>
<dbReference type="InterPro" id="IPR013783">
    <property type="entry name" value="Ig-like_fold"/>
</dbReference>
<dbReference type="PROSITE" id="PS51450">
    <property type="entry name" value="LRR"/>
    <property type="match status" value="3"/>
</dbReference>
<name>A0A8C5DAS8_GOUWI</name>
<dbReference type="PANTHER" id="PTHR45842:SF24">
    <property type="entry name" value="LEUCINE-RICH REPEATS AND IMMUNOGLOBULIN-LIKE DOMAINS 1"/>
    <property type="match status" value="1"/>
</dbReference>
<feature type="chain" id="PRO_5034682220" description="Ig-like domain-containing protein" evidence="14">
    <location>
        <begin position="30"/>
        <end position="935"/>
    </location>
</feature>
<feature type="domain" description="Ig-like" evidence="15">
    <location>
        <begin position="548"/>
        <end position="637"/>
    </location>
</feature>
<dbReference type="InterPro" id="IPR050467">
    <property type="entry name" value="LRFN"/>
</dbReference>
<evidence type="ECO:0000313" key="16">
    <source>
        <dbReference type="Ensembl" id="ENSGWIP00000002561.1"/>
    </source>
</evidence>
<dbReference type="Pfam" id="PF01462">
    <property type="entry name" value="LRRNT"/>
    <property type="match status" value="1"/>
</dbReference>
<evidence type="ECO:0000256" key="13">
    <source>
        <dbReference type="SAM" id="Phobius"/>
    </source>
</evidence>
<dbReference type="InterPro" id="IPR003599">
    <property type="entry name" value="Ig_sub"/>
</dbReference>
<dbReference type="InterPro" id="IPR000372">
    <property type="entry name" value="LRRNT"/>
</dbReference>
<evidence type="ECO:0000313" key="17">
    <source>
        <dbReference type="Proteomes" id="UP000694680"/>
    </source>
</evidence>
<evidence type="ECO:0000256" key="7">
    <source>
        <dbReference type="ARBA" id="ARBA00022989"/>
    </source>
</evidence>
<dbReference type="FunFam" id="2.60.40.10:FF:000150">
    <property type="entry name" value="Leucine rich repeats and immunoglobulin like domains 3"/>
    <property type="match status" value="1"/>
</dbReference>
<evidence type="ECO:0000256" key="1">
    <source>
        <dbReference type="ARBA" id="ARBA00004251"/>
    </source>
</evidence>
<dbReference type="GO" id="GO:0005886">
    <property type="term" value="C:plasma membrane"/>
    <property type="evidence" value="ECO:0007669"/>
    <property type="project" value="UniProtKB-SubCell"/>
</dbReference>
<proteinExistence type="predicted"/>
<evidence type="ECO:0000259" key="15">
    <source>
        <dbReference type="PROSITE" id="PS50835"/>
    </source>
</evidence>
<dbReference type="FunFam" id="2.60.40.10:FF:000224">
    <property type="entry name" value="Leucine rich repeats and immunoglobulin like domains 3"/>
    <property type="match status" value="1"/>
</dbReference>
<dbReference type="FunFam" id="2.60.40.10:FF:000161">
    <property type="entry name" value="Leucine rich repeats and immunoglobulin like domains 2"/>
    <property type="match status" value="1"/>
</dbReference>
<keyword evidence="9" id="KW-1015">Disulfide bond</keyword>
<dbReference type="SMART" id="SM00082">
    <property type="entry name" value="LRRCT"/>
    <property type="match status" value="1"/>
</dbReference>
<dbReference type="InterPro" id="IPR000483">
    <property type="entry name" value="Cys-rich_flank_reg_C"/>
</dbReference>
<keyword evidence="6" id="KW-0677">Repeat</keyword>
<dbReference type="InterPro" id="IPR013098">
    <property type="entry name" value="Ig_I-set"/>
</dbReference>